<evidence type="ECO:0000313" key="4">
    <source>
        <dbReference type="Proteomes" id="UP000053660"/>
    </source>
</evidence>
<dbReference type="InterPro" id="IPR013087">
    <property type="entry name" value="Znf_C2H2_type"/>
</dbReference>
<dbReference type="GO" id="GO:0008270">
    <property type="term" value="F:zinc ion binding"/>
    <property type="evidence" value="ECO:0007669"/>
    <property type="project" value="UniProtKB-KW"/>
</dbReference>
<name>A0A0B1SPS3_OESDE</name>
<dbReference type="SMART" id="SM00355">
    <property type="entry name" value="ZnF_C2H2"/>
    <property type="match status" value="2"/>
</dbReference>
<protein>
    <submittedName>
        <fullName evidence="3">Zinc finger, C2H2 type</fullName>
    </submittedName>
</protein>
<dbReference type="PANTHER" id="PTHR33936:SF25">
    <property type="entry name" value="C2H2-TYPE DOMAIN-CONTAINING PROTEIN"/>
    <property type="match status" value="1"/>
</dbReference>
<dbReference type="EMBL" id="KN557982">
    <property type="protein sequence ID" value="KHJ87333.1"/>
    <property type="molecule type" value="Genomic_DNA"/>
</dbReference>
<keyword evidence="1" id="KW-0862">Zinc</keyword>
<proteinExistence type="predicted"/>
<organism evidence="3 4">
    <name type="scientific">Oesophagostomum dentatum</name>
    <name type="common">Nodular worm</name>
    <dbReference type="NCBI Taxonomy" id="61180"/>
    <lineage>
        <taxon>Eukaryota</taxon>
        <taxon>Metazoa</taxon>
        <taxon>Ecdysozoa</taxon>
        <taxon>Nematoda</taxon>
        <taxon>Chromadorea</taxon>
        <taxon>Rhabditida</taxon>
        <taxon>Rhabditina</taxon>
        <taxon>Rhabditomorpha</taxon>
        <taxon>Strongyloidea</taxon>
        <taxon>Strongylidae</taxon>
        <taxon>Oesophagostomum</taxon>
    </lineage>
</organism>
<dbReference type="Gene3D" id="3.30.160.60">
    <property type="entry name" value="Classic Zinc Finger"/>
    <property type="match status" value="1"/>
</dbReference>
<dbReference type="PROSITE" id="PS00028">
    <property type="entry name" value="ZINC_FINGER_C2H2_1"/>
    <property type="match status" value="2"/>
</dbReference>
<feature type="non-terminal residue" evidence="3">
    <location>
        <position position="1"/>
    </location>
</feature>
<keyword evidence="1" id="KW-0479">Metal-binding</keyword>
<evidence type="ECO:0000256" key="1">
    <source>
        <dbReference type="PROSITE-ProRule" id="PRU00042"/>
    </source>
</evidence>
<keyword evidence="4" id="KW-1185">Reference proteome</keyword>
<feature type="domain" description="C2H2-type" evidence="2">
    <location>
        <begin position="56"/>
        <end position="84"/>
    </location>
</feature>
<dbReference type="PROSITE" id="PS50157">
    <property type="entry name" value="ZINC_FINGER_C2H2_2"/>
    <property type="match status" value="1"/>
</dbReference>
<gene>
    <name evidence="3" type="ORF">OESDEN_12892</name>
</gene>
<dbReference type="Proteomes" id="UP000053660">
    <property type="component" value="Unassembled WGS sequence"/>
</dbReference>
<dbReference type="AlphaFoldDB" id="A0A0B1SPS3"/>
<dbReference type="InterPro" id="IPR052797">
    <property type="entry name" value="RegFact_GeneExpr_CellDeath"/>
</dbReference>
<evidence type="ECO:0000313" key="3">
    <source>
        <dbReference type="EMBL" id="KHJ87333.1"/>
    </source>
</evidence>
<dbReference type="OrthoDB" id="5868827at2759"/>
<evidence type="ECO:0000259" key="2">
    <source>
        <dbReference type="PROSITE" id="PS50157"/>
    </source>
</evidence>
<sequence>LLFNDTIFRSVQFRCQCKAHRNNCRLVLPEFACDEDEIKEVKDAIKRAKYRVCPQYQCDICGKIYYSDRGLRKHKSLIHERDPSTPSTSAEPDHSNARAPSVRCPECEGVFNSSVAFAVHCENNHANDSLDFTVFDIHFSSWRSFEIWKERKEHETFTKLVRRTTRRSGKGTTHMYACQHSARASGKRDSGREKKRRKKCIRTSKHCPCFAKATQNLDESVDVLACFGHLGHKIVSADLPISYDDEMVIRSMLLSGFSSKEIVAQLHQSEWNEDTPAEKQPRLCFLTTRDVNNVAPRHGILPSGSGAGLQTMPQYYDEYDEDEEGIDEYHESSDEEISFMTDTALTMLTLEMSLSRESVLDFYGISMPNTPSMPH</sequence>
<accession>A0A0B1SPS3</accession>
<keyword evidence="1" id="KW-0863">Zinc-finger</keyword>
<dbReference type="PANTHER" id="PTHR33936">
    <property type="entry name" value="PROTEIN CBG17840"/>
    <property type="match status" value="1"/>
</dbReference>
<reference evidence="3 4" key="1">
    <citation type="submission" date="2014-03" db="EMBL/GenBank/DDBJ databases">
        <title>Draft genome of the hookworm Oesophagostomum dentatum.</title>
        <authorList>
            <person name="Mitreva M."/>
        </authorList>
    </citation>
    <scope>NUCLEOTIDE SEQUENCE [LARGE SCALE GENOMIC DNA]</scope>
    <source>
        <strain evidence="3 4">OD-Hann</strain>
    </source>
</reference>